<dbReference type="Proteomes" id="UP001244011">
    <property type="component" value="Unassembled WGS sequence"/>
</dbReference>
<name>A0AAJ0CCQ4_9PEZI</name>
<reference evidence="3" key="1">
    <citation type="submission" date="2023-06" db="EMBL/GenBank/DDBJ databases">
        <title>Genome-scale phylogeny and comparative genomics of the fungal order Sordariales.</title>
        <authorList>
            <consortium name="Lawrence Berkeley National Laboratory"/>
            <person name="Hensen N."/>
            <person name="Bonometti L."/>
            <person name="Westerberg I."/>
            <person name="Brannstrom I.O."/>
            <person name="Guillou S."/>
            <person name="Cros-Aarteil S."/>
            <person name="Calhoun S."/>
            <person name="Haridas S."/>
            <person name="Kuo A."/>
            <person name="Mondo S."/>
            <person name="Pangilinan J."/>
            <person name="Riley R."/>
            <person name="Labutti K."/>
            <person name="Andreopoulos B."/>
            <person name="Lipzen A."/>
            <person name="Chen C."/>
            <person name="Yanf M."/>
            <person name="Daum C."/>
            <person name="Ng V."/>
            <person name="Clum A."/>
            <person name="Steindorff A."/>
            <person name="Ohm R."/>
            <person name="Martin F."/>
            <person name="Silar P."/>
            <person name="Natvig D."/>
            <person name="Lalanne C."/>
            <person name="Gautier V."/>
            <person name="Ament-Velasquez S.L."/>
            <person name="Kruys A."/>
            <person name="Hutchinson M.I."/>
            <person name="Powell A.J."/>
            <person name="Barry K."/>
            <person name="Miller A.N."/>
            <person name="Grigoriev I.V."/>
            <person name="Debuchy R."/>
            <person name="Gladieux P."/>
            <person name="Thoren M.H."/>
            <person name="Johannesson H."/>
        </authorList>
    </citation>
    <scope>NUCLEOTIDE SEQUENCE</scope>
    <source>
        <strain evidence="3">8032-3</strain>
    </source>
</reference>
<dbReference type="Pfam" id="PF00240">
    <property type="entry name" value="ubiquitin"/>
    <property type="match status" value="1"/>
</dbReference>
<dbReference type="InterPro" id="IPR000626">
    <property type="entry name" value="Ubiquitin-like_dom"/>
</dbReference>
<organism evidence="3 4">
    <name type="scientific">Phialemonium atrogriseum</name>
    <dbReference type="NCBI Taxonomy" id="1093897"/>
    <lineage>
        <taxon>Eukaryota</taxon>
        <taxon>Fungi</taxon>
        <taxon>Dikarya</taxon>
        <taxon>Ascomycota</taxon>
        <taxon>Pezizomycotina</taxon>
        <taxon>Sordariomycetes</taxon>
        <taxon>Sordariomycetidae</taxon>
        <taxon>Cephalothecales</taxon>
        <taxon>Cephalothecaceae</taxon>
        <taxon>Phialemonium</taxon>
    </lineage>
</organism>
<feature type="domain" description="Ubiquitin-like" evidence="2">
    <location>
        <begin position="1"/>
        <end position="66"/>
    </location>
</feature>
<feature type="region of interest" description="Disordered" evidence="1">
    <location>
        <begin position="802"/>
        <end position="841"/>
    </location>
</feature>
<dbReference type="SUPFAM" id="SSF54236">
    <property type="entry name" value="Ubiquitin-like"/>
    <property type="match status" value="1"/>
</dbReference>
<dbReference type="PROSITE" id="PS50053">
    <property type="entry name" value="UBIQUITIN_2"/>
    <property type="match status" value="1"/>
</dbReference>
<protein>
    <recommendedName>
        <fullName evidence="2">Ubiquitin-like domain-containing protein</fullName>
    </recommendedName>
</protein>
<feature type="region of interest" description="Disordered" evidence="1">
    <location>
        <begin position="893"/>
        <end position="919"/>
    </location>
</feature>
<evidence type="ECO:0000259" key="2">
    <source>
        <dbReference type="PROSITE" id="PS50053"/>
    </source>
</evidence>
<evidence type="ECO:0000256" key="1">
    <source>
        <dbReference type="SAM" id="MobiDB-lite"/>
    </source>
</evidence>
<sequence length="1017" mass="114067">MIITVQTPLRTIRVDAQPSWLVSDLLLELSKHKDCGADGLRLIHGGHQLKPNKSLSDYTIHEGSTIQCIRTQSTIQPPPAPPTNPPLNPTLNPTPQGAEKWKELGSRFDFDTDLHIVDPEAHHSLLASLERSVIEKSEAFRCKGVYDTNDNTYERHEIPEGTLRVLKRLPDSLDENKDSKALFSIAKSYVILSQVLCSFRYVIDHGFATSFFSFFLEDPECCLAKLVQVPLEALQMFHQGLEETLTHESILSPKPIHRAEDFVWRLHTALGLGLGLSPREPLLSDEICMLCRVVVLLLDLALVSYMGSHGSDFDVQYLGKHDKDIQVGGNVLSTKTTYGFRLSCRRLACLDGFLDRTSVWIFRQIHEHGPRVLDDSKPLPILTTMETFADVWGPVWTEPVEGSTSGEILRYHVSKGVIHRVETDTLPRYDGAATCHWESWPEYHYRRVTRGIKDVFRNDAKAPTTLKWDDMLLIGSLLEQHESCRYSPSDFQHDSNSAFYVLGTKPSTWTTDSRSFAVSFSKLVGLAMSGTQKKLPATTVKQHIWDKWSKNPTRANPWILHMSLGVEVSQCTGNARRVPLKDILLCDALQPRLELCVPGWREKIWGPSLLVALHSQDDEDICQFWKDYEAHRQEVAELVCCMLDLLNETGKLNGVFNVAFFNYHAEHSLHLSLALNSWANILEDSDESAVYAISSNSCLVTAERPVEFGRSVCSQLWEPRMTQHTLLQTELSNYHPTWMEVNLAGHYFRTSPNDPDILVSWRFGIFGNRDTARETTTRYANEANPRRIVVIQVLKKSFGGLKRPRASQRLRSGAQSGSPAPTTAPPNEEGNDDHSAAPLPLQQPWSFQGLDAIKTDDGCAASADVPLSASSSIRRVSLTIDGTHVNRFVEDREANRESQDVAMSSDNEHHSVHAPQPVNHTVGNQVAVENAGDDLSFMPQLESDLVVTLRTVNDVARFREGTHSSPVQQGSAKLEGMSRQGEPGGSRQAARPNVDHPPSGNAVLPRRKRRWCPPFRR</sequence>
<accession>A0AAJ0CCQ4</accession>
<feature type="compositionally biased region" description="Basic residues" evidence="1">
    <location>
        <begin position="1005"/>
        <end position="1017"/>
    </location>
</feature>
<feature type="compositionally biased region" description="Polar residues" evidence="1">
    <location>
        <begin position="809"/>
        <end position="821"/>
    </location>
</feature>
<keyword evidence="4" id="KW-1185">Reference proteome</keyword>
<dbReference type="Gene3D" id="3.10.20.90">
    <property type="entry name" value="Phosphatidylinositol 3-kinase Catalytic Subunit, Chain A, domain 1"/>
    <property type="match status" value="1"/>
</dbReference>
<proteinExistence type="predicted"/>
<dbReference type="RefSeq" id="XP_060289017.1">
    <property type="nucleotide sequence ID" value="XM_060423418.1"/>
</dbReference>
<dbReference type="GeneID" id="85306605"/>
<dbReference type="InterPro" id="IPR029071">
    <property type="entry name" value="Ubiquitin-like_domsf"/>
</dbReference>
<dbReference type="AlphaFoldDB" id="A0AAJ0CCQ4"/>
<evidence type="ECO:0000313" key="3">
    <source>
        <dbReference type="EMBL" id="KAK1772804.1"/>
    </source>
</evidence>
<dbReference type="EMBL" id="MU838997">
    <property type="protein sequence ID" value="KAK1772804.1"/>
    <property type="molecule type" value="Genomic_DNA"/>
</dbReference>
<comment type="caution">
    <text evidence="3">The sequence shown here is derived from an EMBL/GenBank/DDBJ whole genome shotgun (WGS) entry which is preliminary data.</text>
</comment>
<dbReference type="SMART" id="SM00213">
    <property type="entry name" value="UBQ"/>
    <property type="match status" value="1"/>
</dbReference>
<evidence type="ECO:0000313" key="4">
    <source>
        <dbReference type="Proteomes" id="UP001244011"/>
    </source>
</evidence>
<dbReference type="CDD" id="cd17039">
    <property type="entry name" value="Ubl_ubiquitin_like"/>
    <property type="match status" value="1"/>
</dbReference>
<feature type="region of interest" description="Disordered" evidence="1">
    <location>
        <begin position="960"/>
        <end position="1017"/>
    </location>
</feature>
<gene>
    <name evidence="3" type="ORF">QBC33DRAFT_30359</name>
</gene>